<dbReference type="InterPro" id="IPR036388">
    <property type="entry name" value="WH-like_DNA-bd_sf"/>
</dbReference>
<dbReference type="InterPro" id="IPR039422">
    <property type="entry name" value="MarR/SlyA-like"/>
</dbReference>
<evidence type="ECO:0000256" key="1">
    <source>
        <dbReference type="ARBA" id="ARBA00023125"/>
    </source>
</evidence>
<dbReference type="GO" id="GO:0003700">
    <property type="term" value="F:DNA-binding transcription factor activity"/>
    <property type="evidence" value="ECO:0007669"/>
    <property type="project" value="InterPro"/>
</dbReference>
<dbReference type="Pfam" id="PF12802">
    <property type="entry name" value="MarR_2"/>
    <property type="match status" value="1"/>
</dbReference>
<organism evidence="3 4">
    <name type="scientific">Cohnella ginsengisoli</name>
    <dbReference type="NCBI Taxonomy" id="425004"/>
    <lineage>
        <taxon>Bacteria</taxon>
        <taxon>Bacillati</taxon>
        <taxon>Bacillota</taxon>
        <taxon>Bacilli</taxon>
        <taxon>Bacillales</taxon>
        <taxon>Paenibacillaceae</taxon>
        <taxon>Cohnella</taxon>
    </lineage>
</organism>
<feature type="domain" description="HTH marR-type" evidence="2">
    <location>
        <begin position="3"/>
        <end position="138"/>
    </location>
</feature>
<dbReference type="GO" id="GO:0003677">
    <property type="term" value="F:DNA binding"/>
    <property type="evidence" value="ECO:0007669"/>
    <property type="project" value="UniProtKB-KW"/>
</dbReference>
<dbReference type="PROSITE" id="PS50995">
    <property type="entry name" value="HTH_MARR_2"/>
    <property type="match status" value="1"/>
</dbReference>
<gene>
    <name evidence="3" type="ORF">OMP38_23595</name>
</gene>
<sequence>MQDQSLISELFTSFREVNQSFYHSMQRAGHHLGVTPIQLLVLKNLRERPRMSLSELAECLFVGPSTASGIVDRMVKAKLVTRERPENDRRSISLRLTPEGDGLWVKIDERRKLMLEPLNELGEEDLNDLLRIHGRIVQILHKAREENKDE</sequence>
<dbReference type="GO" id="GO:0006950">
    <property type="term" value="P:response to stress"/>
    <property type="evidence" value="ECO:0007669"/>
    <property type="project" value="TreeGrafter"/>
</dbReference>
<evidence type="ECO:0000259" key="2">
    <source>
        <dbReference type="PROSITE" id="PS50995"/>
    </source>
</evidence>
<dbReference type="EMBL" id="JAPDHZ010000004">
    <property type="protein sequence ID" value="MDG0793483.1"/>
    <property type="molecule type" value="Genomic_DNA"/>
</dbReference>
<dbReference type="InterPro" id="IPR011991">
    <property type="entry name" value="ArsR-like_HTH"/>
</dbReference>
<dbReference type="RefSeq" id="WP_277567256.1">
    <property type="nucleotide sequence ID" value="NZ_JAPDHZ010000004.1"/>
</dbReference>
<evidence type="ECO:0000313" key="4">
    <source>
        <dbReference type="Proteomes" id="UP001153387"/>
    </source>
</evidence>
<dbReference type="SMART" id="SM00347">
    <property type="entry name" value="HTH_MARR"/>
    <property type="match status" value="1"/>
</dbReference>
<protein>
    <submittedName>
        <fullName evidence="3">MarR family transcriptional regulator</fullName>
    </submittedName>
</protein>
<dbReference type="Gene3D" id="1.10.10.10">
    <property type="entry name" value="Winged helix-like DNA-binding domain superfamily/Winged helix DNA-binding domain"/>
    <property type="match status" value="1"/>
</dbReference>
<dbReference type="AlphaFoldDB" id="A0A9X4KK45"/>
<comment type="caution">
    <text evidence="3">The sequence shown here is derived from an EMBL/GenBank/DDBJ whole genome shotgun (WGS) entry which is preliminary data.</text>
</comment>
<accession>A0A9X4KK45</accession>
<dbReference type="Proteomes" id="UP001153387">
    <property type="component" value="Unassembled WGS sequence"/>
</dbReference>
<dbReference type="InterPro" id="IPR000835">
    <property type="entry name" value="HTH_MarR-typ"/>
</dbReference>
<evidence type="ECO:0000313" key="3">
    <source>
        <dbReference type="EMBL" id="MDG0793483.1"/>
    </source>
</evidence>
<dbReference type="PANTHER" id="PTHR33164">
    <property type="entry name" value="TRANSCRIPTIONAL REGULATOR, MARR FAMILY"/>
    <property type="match status" value="1"/>
</dbReference>
<dbReference type="SUPFAM" id="SSF46785">
    <property type="entry name" value="Winged helix' DNA-binding domain"/>
    <property type="match status" value="1"/>
</dbReference>
<proteinExistence type="predicted"/>
<keyword evidence="1" id="KW-0238">DNA-binding</keyword>
<dbReference type="PANTHER" id="PTHR33164:SF43">
    <property type="entry name" value="HTH-TYPE TRANSCRIPTIONAL REPRESSOR YETL"/>
    <property type="match status" value="1"/>
</dbReference>
<reference evidence="3 4" key="1">
    <citation type="submission" date="2022-10" db="EMBL/GenBank/DDBJ databases">
        <title>Comparative genomic analysis of Cohnella hashimotonis sp. nov., isolated from the International Space Station.</title>
        <authorList>
            <person name="Simpson A."/>
            <person name="Venkateswaran K."/>
        </authorList>
    </citation>
    <scope>NUCLEOTIDE SEQUENCE [LARGE SCALE GENOMIC DNA]</scope>
    <source>
        <strain evidence="3 4">DSM 18997</strain>
    </source>
</reference>
<dbReference type="CDD" id="cd00090">
    <property type="entry name" value="HTH_ARSR"/>
    <property type="match status" value="1"/>
</dbReference>
<keyword evidence="4" id="KW-1185">Reference proteome</keyword>
<dbReference type="InterPro" id="IPR036390">
    <property type="entry name" value="WH_DNA-bd_sf"/>
</dbReference>
<dbReference type="PRINTS" id="PR00598">
    <property type="entry name" value="HTHMARR"/>
</dbReference>
<name>A0A9X4KK45_9BACL</name>